<dbReference type="EMBL" id="WJXA01000014">
    <property type="protein sequence ID" value="KAF7117274.1"/>
    <property type="molecule type" value="Genomic_DNA"/>
</dbReference>
<feature type="transmembrane region" description="Helical" evidence="13">
    <location>
        <begin position="358"/>
        <end position="375"/>
    </location>
</feature>
<dbReference type="InterPro" id="IPR018086">
    <property type="entry name" value="NADH_UbQ_OxRdtase_su1_CS"/>
</dbReference>
<dbReference type="Proteomes" id="UP000626092">
    <property type="component" value="Unassembled WGS sequence"/>
</dbReference>
<evidence type="ECO:0000313" key="15">
    <source>
        <dbReference type="EMBL" id="KAF7117274.1"/>
    </source>
</evidence>
<keyword evidence="3" id="KW-0813">Transport</keyword>
<evidence type="ECO:0000256" key="1">
    <source>
        <dbReference type="ARBA" id="ARBA00004141"/>
    </source>
</evidence>
<dbReference type="Gene3D" id="3.40.50.300">
    <property type="entry name" value="P-loop containing nucleotide triphosphate hydrolases"/>
    <property type="match status" value="1"/>
</dbReference>
<dbReference type="Gene3D" id="2.40.30.20">
    <property type="match status" value="1"/>
</dbReference>
<keyword evidence="6" id="KW-0375">Hydrogen ion transport</keyword>
<geneLocation type="mitochondrion" evidence="15"/>
<keyword evidence="15" id="KW-0496">Mitochondrion</keyword>
<keyword evidence="10 13" id="KW-0472">Membrane</keyword>
<dbReference type="InterPro" id="IPR036121">
    <property type="entry name" value="ATPase_F1/V1/A1_a/bsu_N_sf"/>
</dbReference>
<dbReference type="PANTHER" id="PTHR48082:SF2">
    <property type="entry name" value="ATP SYNTHASE SUBUNIT ALPHA, MITOCHONDRIAL"/>
    <property type="match status" value="1"/>
</dbReference>
<keyword evidence="7" id="KW-0067">ATP-binding</keyword>
<dbReference type="Pfam" id="PF00146">
    <property type="entry name" value="NADHdh"/>
    <property type="match status" value="1"/>
</dbReference>
<reference evidence="15" key="1">
    <citation type="submission" date="2019-11" db="EMBL/GenBank/DDBJ databases">
        <authorList>
            <person name="Liu Y."/>
            <person name="Hou J."/>
            <person name="Li T.-Q."/>
            <person name="Guan C.-H."/>
            <person name="Wu X."/>
            <person name="Wu H.-Z."/>
            <person name="Ling F."/>
            <person name="Zhang R."/>
            <person name="Shi X.-G."/>
            <person name="Ren J.-P."/>
            <person name="Chen E.-F."/>
            <person name="Sun J.-M."/>
        </authorList>
    </citation>
    <scope>NUCLEOTIDE SEQUENCE</scope>
    <source>
        <strain evidence="15">Adult_tree_wgs_1</strain>
        <tissue evidence="15">Leaves</tissue>
    </source>
</reference>
<gene>
    <name evidence="15" type="ORF">RHSIM_RhsimMtG0001000</name>
</gene>
<evidence type="ECO:0000256" key="10">
    <source>
        <dbReference type="ARBA" id="ARBA00023136"/>
    </source>
</evidence>
<dbReference type="PROSITE" id="PS00668">
    <property type="entry name" value="COMPLEX1_ND1_2"/>
    <property type="match status" value="1"/>
</dbReference>
<evidence type="ECO:0000256" key="3">
    <source>
        <dbReference type="ARBA" id="ARBA00022448"/>
    </source>
</evidence>
<keyword evidence="5" id="KW-0547">Nucleotide-binding</keyword>
<evidence type="ECO:0000256" key="6">
    <source>
        <dbReference type="ARBA" id="ARBA00022781"/>
    </source>
</evidence>
<keyword evidence="8 13" id="KW-1133">Transmembrane helix</keyword>
<dbReference type="InterPro" id="IPR023366">
    <property type="entry name" value="ATP_synth_asu-like_sf"/>
</dbReference>
<feature type="domain" description="ATPase F1/V1/A1 complex alpha/beta subunit N-terminal" evidence="14">
    <location>
        <begin position="27"/>
        <end position="94"/>
    </location>
</feature>
<dbReference type="Pfam" id="PF02874">
    <property type="entry name" value="ATP-synt_ab_N"/>
    <property type="match status" value="1"/>
</dbReference>
<dbReference type="FunFam" id="2.40.30.20:FF:000001">
    <property type="entry name" value="ATP synthase subunit alpha"/>
    <property type="match status" value="1"/>
</dbReference>
<dbReference type="OrthoDB" id="30023at2759"/>
<keyword evidence="4 13" id="KW-0812">Transmembrane</keyword>
<evidence type="ECO:0000256" key="11">
    <source>
        <dbReference type="ARBA" id="ARBA00023196"/>
    </source>
</evidence>
<dbReference type="InterPro" id="IPR001694">
    <property type="entry name" value="NADH_UbQ_OxRdtase_su1/FPO"/>
</dbReference>
<dbReference type="SUPFAM" id="SSF50615">
    <property type="entry name" value="N-terminal domain of alpha and beta subunits of F1 ATP synthase"/>
    <property type="match status" value="1"/>
</dbReference>
<evidence type="ECO:0000256" key="7">
    <source>
        <dbReference type="ARBA" id="ARBA00022840"/>
    </source>
</evidence>
<feature type="transmembrane region" description="Helical" evidence="13">
    <location>
        <begin position="163"/>
        <end position="180"/>
    </location>
</feature>
<evidence type="ECO:0000256" key="4">
    <source>
        <dbReference type="ARBA" id="ARBA00022692"/>
    </source>
</evidence>
<evidence type="ECO:0000256" key="13">
    <source>
        <dbReference type="SAM" id="Phobius"/>
    </source>
</evidence>
<dbReference type="GO" id="GO:0046933">
    <property type="term" value="F:proton-transporting ATP synthase activity, rotational mechanism"/>
    <property type="evidence" value="ECO:0007669"/>
    <property type="project" value="InterPro"/>
</dbReference>
<dbReference type="InterPro" id="IPR004100">
    <property type="entry name" value="ATPase_F1/V1/A1_a/bsu_N"/>
</dbReference>
<dbReference type="GO" id="GO:0005524">
    <property type="term" value="F:ATP binding"/>
    <property type="evidence" value="ECO:0007669"/>
    <property type="project" value="UniProtKB-KW"/>
</dbReference>
<dbReference type="GO" id="GO:0043531">
    <property type="term" value="F:ADP binding"/>
    <property type="evidence" value="ECO:0007669"/>
    <property type="project" value="TreeGrafter"/>
</dbReference>
<keyword evidence="11" id="KW-0139">CF(1)</keyword>
<evidence type="ECO:0000259" key="14">
    <source>
        <dbReference type="Pfam" id="PF02874"/>
    </source>
</evidence>
<evidence type="ECO:0000313" key="16">
    <source>
        <dbReference type="Proteomes" id="UP000626092"/>
    </source>
</evidence>
<dbReference type="AlphaFoldDB" id="A0A834FX42"/>
<keyword evidence="12" id="KW-0066">ATP synthesis</keyword>
<dbReference type="InterPro" id="IPR005294">
    <property type="entry name" value="ATP_synth_F1_asu"/>
</dbReference>
<evidence type="ECO:0000256" key="12">
    <source>
        <dbReference type="ARBA" id="ARBA00023310"/>
    </source>
</evidence>
<name>A0A834FX42_RHOSS</name>
<comment type="caution">
    <text evidence="15">The sequence shown here is derived from an EMBL/GenBank/DDBJ whole genome shotgun (WGS) entry which is preliminary data.</text>
</comment>
<proteinExistence type="inferred from homology"/>
<dbReference type="CDD" id="cd18116">
    <property type="entry name" value="ATP-synt_F1_alpha_N"/>
    <property type="match status" value="1"/>
</dbReference>
<evidence type="ECO:0000256" key="2">
    <source>
        <dbReference type="ARBA" id="ARBA00008936"/>
    </source>
</evidence>
<keyword evidence="16" id="KW-1185">Reference proteome</keyword>
<keyword evidence="9" id="KW-0406">Ion transport</keyword>
<comment type="subcellular location">
    <subcellularLocation>
        <location evidence="1">Membrane</location>
        <topology evidence="1">Multi-pass membrane protein</topology>
    </subcellularLocation>
</comment>
<dbReference type="PANTHER" id="PTHR48082">
    <property type="entry name" value="ATP SYNTHASE SUBUNIT ALPHA, MITOCHONDRIAL"/>
    <property type="match status" value="1"/>
</dbReference>
<evidence type="ECO:0000256" key="8">
    <source>
        <dbReference type="ARBA" id="ARBA00022989"/>
    </source>
</evidence>
<sequence length="735" mass="80636">MEKSTRAAELTTLLESRITNFYTHFQVDEIGRVVSVGDGIARVYGLNEIQAGEMVEFASGVKGIALNLENENVGIVVFGSDTAIKEGDLVKRTGSIVDVPAGKAMLGRVVDGLGVPIDGRGSLGDHERRRVEVKAPGIIERKSVHEPMQTGLKAVDSLVRKDLVGWVAFAIFFSIFLVFATKQITITHCDIRSGSPAIPLHSADPEIPPETGMPQGAAAHQIQHPAPPVDIPRLDRPLITDRQRFIELQQRFSLYYFGRNRITDLAEFAGRLERCVPIEKKIEAALVFDGYAPDRIRGSQIPRIAVSLATSFVAAPPMLPRSAYRGIERKDPGPEQVGLGYRAEHYDLQLKWSLMKSLLVLFLLCALAGFGPAALSDQRPGHRGFGTIQVRRTPEVTAMSRNLTHRPKRRANTRTPNWATTWDGNGLTHMHHLMKALQPSLFKKALLGSASESTDEPHAGKLARVVLAGDPETNRAPFDLPEAEAESVAGYNVEYARDAILNSSLLAEANVPGSRGLILTETRGGSLPTSKSSILGRKKRSSLLLLRKGEVEMMGTRLTEEVDPIGEPTGKVDPKAKDSTDAPVLFLGEIPRQKASLKKQNQASSSLSSSSYVLKAQAASADRWVKSRGVYSSFIAFRRREQLSNHPELLDEGRDTTAWRASALVSSFFLWYQIGAQSRTGTSPHFSKDLALLEYTTESQHKEVGDIVNLLLVERFPDRGQTTFFQSALSRPSST</sequence>
<evidence type="ECO:0000256" key="5">
    <source>
        <dbReference type="ARBA" id="ARBA00022741"/>
    </source>
</evidence>
<protein>
    <recommendedName>
        <fullName evidence="14">ATPase F1/V1/A1 complex alpha/beta subunit N-terminal domain-containing protein</fullName>
    </recommendedName>
</protein>
<comment type="similarity">
    <text evidence="2">Belongs to the ATPase alpha/beta chains family.</text>
</comment>
<dbReference type="InterPro" id="IPR027417">
    <property type="entry name" value="P-loop_NTPase"/>
</dbReference>
<dbReference type="GO" id="GO:0045259">
    <property type="term" value="C:proton-transporting ATP synthase complex"/>
    <property type="evidence" value="ECO:0007669"/>
    <property type="project" value="UniProtKB-KW"/>
</dbReference>
<evidence type="ECO:0000256" key="9">
    <source>
        <dbReference type="ARBA" id="ARBA00023065"/>
    </source>
</evidence>
<dbReference type="SUPFAM" id="SSF52540">
    <property type="entry name" value="P-loop containing nucleoside triphosphate hydrolases"/>
    <property type="match status" value="1"/>
</dbReference>
<organism evidence="15 16">
    <name type="scientific">Rhododendron simsii</name>
    <name type="common">Sims's rhododendron</name>
    <dbReference type="NCBI Taxonomy" id="118357"/>
    <lineage>
        <taxon>Eukaryota</taxon>
        <taxon>Viridiplantae</taxon>
        <taxon>Streptophyta</taxon>
        <taxon>Embryophyta</taxon>
        <taxon>Tracheophyta</taxon>
        <taxon>Spermatophyta</taxon>
        <taxon>Magnoliopsida</taxon>
        <taxon>eudicotyledons</taxon>
        <taxon>Gunneridae</taxon>
        <taxon>Pentapetalae</taxon>
        <taxon>asterids</taxon>
        <taxon>Ericales</taxon>
        <taxon>Ericaceae</taxon>
        <taxon>Ericoideae</taxon>
        <taxon>Rhodoreae</taxon>
        <taxon>Rhododendron</taxon>
    </lineage>
</organism>
<accession>A0A834FX42</accession>